<dbReference type="KEGG" id="erx:ATZ35_16435"/>
<evidence type="ECO:0000256" key="6">
    <source>
        <dbReference type="ARBA" id="ARBA00023136"/>
    </source>
</evidence>
<dbReference type="EMBL" id="CP013655">
    <property type="protein sequence ID" value="ALS38678.1"/>
    <property type="molecule type" value="Genomic_DNA"/>
</dbReference>
<evidence type="ECO:0000256" key="1">
    <source>
        <dbReference type="ARBA" id="ARBA00004651"/>
    </source>
</evidence>
<feature type="transmembrane region" description="Helical" evidence="7">
    <location>
        <begin position="39"/>
        <end position="62"/>
    </location>
</feature>
<feature type="transmembrane region" description="Helical" evidence="7">
    <location>
        <begin position="344"/>
        <end position="366"/>
    </location>
</feature>
<keyword evidence="4 7" id="KW-0812">Transmembrane</keyword>
<dbReference type="RefSeq" id="WP_208928205.1">
    <property type="nucleotide sequence ID" value="NZ_CP013655.1"/>
</dbReference>
<accession>A0A0U2WTR7</accession>
<keyword evidence="5 7" id="KW-1133">Transmembrane helix</keyword>
<evidence type="ECO:0000259" key="8">
    <source>
        <dbReference type="Pfam" id="PF03600"/>
    </source>
</evidence>
<feature type="transmembrane region" description="Helical" evidence="7">
    <location>
        <begin position="307"/>
        <end position="332"/>
    </location>
</feature>
<evidence type="ECO:0000256" key="7">
    <source>
        <dbReference type="SAM" id="Phobius"/>
    </source>
</evidence>
<dbReference type="PANTHER" id="PTHR43302">
    <property type="entry name" value="TRANSPORTER ARSB-RELATED"/>
    <property type="match status" value="1"/>
</dbReference>
<dbReference type="GO" id="GO:0055085">
    <property type="term" value="P:transmembrane transport"/>
    <property type="evidence" value="ECO:0007669"/>
    <property type="project" value="InterPro"/>
</dbReference>
<feature type="transmembrane region" description="Helical" evidence="7">
    <location>
        <begin position="244"/>
        <end position="267"/>
    </location>
</feature>
<evidence type="ECO:0000256" key="3">
    <source>
        <dbReference type="ARBA" id="ARBA00022475"/>
    </source>
</evidence>
<dbReference type="PANTHER" id="PTHR43302:SF5">
    <property type="entry name" value="TRANSPORTER ARSB-RELATED"/>
    <property type="match status" value="1"/>
</dbReference>
<keyword evidence="2" id="KW-0813">Transport</keyword>
<evidence type="ECO:0000256" key="4">
    <source>
        <dbReference type="ARBA" id="ARBA00022692"/>
    </source>
</evidence>
<comment type="subcellular location">
    <subcellularLocation>
        <location evidence="1">Cell membrane</location>
        <topology evidence="1">Multi-pass membrane protein</topology>
    </subcellularLocation>
</comment>
<dbReference type="AlphaFoldDB" id="A0A0U2WTR7"/>
<feature type="transmembrane region" description="Helical" evidence="7">
    <location>
        <begin position="279"/>
        <end position="301"/>
    </location>
</feature>
<feature type="transmembrane region" description="Helical" evidence="7">
    <location>
        <begin position="82"/>
        <end position="106"/>
    </location>
</feature>
<dbReference type="InterPro" id="IPR004680">
    <property type="entry name" value="Cit_transptr-like_dom"/>
</dbReference>
<keyword evidence="6 7" id="KW-0472">Membrane</keyword>
<name>A0A0U2WTR7_9ENTE</name>
<keyword evidence="10" id="KW-1185">Reference proteome</keyword>
<feature type="transmembrane region" description="Helical" evidence="7">
    <location>
        <begin position="118"/>
        <end position="137"/>
    </location>
</feature>
<evidence type="ECO:0000256" key="5">
    <source>
        <dbReference type="ARBA" id="ARBA00022989"/>
    </source>
</evidence>
<gene>
    <name evidence="9" type="ORF">ATZ35_16435</name>
</gene>
<reference evidence="10" key="1">
    <citation type="submission" date="2015-12" db="EMBL/GenBank/DDBJ databases">
        <authorList>
            <person name="Lauer A."/>
            <person name="Humrighouse B."/>
            <person name="Loparev V."/>
            <person name="Shewmaker P.L."/>
            <person name="Whitney A.M."/>
            <person name="McLaughlin R.W."/>
        </authorList>
    </citation>
    <scope>NUCLEOTIDE SEQUENCE [LARGE SCALE GENOMIC DNA]</scope>
    <source>
        <strain evidence="10">LMG 26678</strain>
    </source>
</reference>
<protein>
    <recommendedName>
        <fullName evidence="8">Citrate transporter-like domain-containing protein</fullName>
    </recommendedName>
</protein>
<dbReference type="GO" id="GO:0005886">
    <property type="term" value="C:plasma membrane"/>
    <property type="evidence" value="ECO:0007669"/>
    <property type="project" value="UniProtKB-SubCell"/>
</dbReference>
<evidence type="ECO:0000313" key="10">
    <source>
        <dbReference type="Proteomes" id="UP000067523"/>
    </source>
</evidence>
<dbReference type="Proteomes" id="UP000067523">
    <property type="component" value="Chromosome"/>
</dbReference>
<feature type="transmembrane region" description="Helical" evidence="7">
    <location>
        <begin position="12"/>
        <end position="32"/>
    </location>
</feature>
<organism evidence="9 10">
    <name type="scientific">Enterococcus rotai</name>
    <dbReference type="NCBI Taxonomy" id="118060"/>
    <lineage>
        <taxon>Bacteria</taxon>
        <taxon>Bacillati</taxon>
        <taxon>Bacillota</taxon>
        <taxon>Bacilli</taxon>
        <taxon>Lactobacillales</taxon>
        <taxon>Enterococcaceae</taxon>
        <taxon>Enterococcus</taxon>
    </lineage>
</organism>
<feature type="transmembrane region" description="Helical" evidence="7">
    <location>
        <begin position="199"/>
        <end position="232"/>
    </location>
</feature>
<feature type="domain" description="Citrate transporter-like" evidence="8">
    <location>
        <begin position="17"/>
        <end position="304"/>
    </location>
</feature>
<dbReference type="PROSITE" id="PS51257">
    <property type="entry name" value="PROKAR_LIPOPROTEIN"/>
    <property type="match status" value="1"/>
</dbReference>
<sequence length="367" mass="41478">MKRLYTFFTDDLLFSLSLLVALISCAFGRFSLDSIDFKVIFCLLGLMLLVKNFEKLGILTYFADKMIDYSANTRSLIRNIVILSFISSMILTNDVAILTLMPIYLTIIKKFPEMENKVFGAVLLIVAANLGSSFFPFGNPQNLFLFSYYSLSTLIFFKWSIVLLFSSTLFLLISFLFIKKSVIPTQHTLIPTINKKKTVFLSMIGGLILLGIFNALPYYIVIPIAVIILTVYDKELLTQLDYKLLGTFIFFFIAVGNFAQVELLSSFIKVQFTTSTRTFFGSILVSQIISNVPAAILIAPFTDQAQALFWGVNVGGLGTIIASLANLIGFKLYKEYYPTQSKTFLWQFTAVNLVFLLFFLLFFAFIL</sequence>
<dbReference type="STRING" id="118060.ATZ35_16435"/>
<evidence type="ECO:0000256" key="2">
    <source>
        <dbReference type="ARBA" id="ARBA00022448"/>
    </source>
</evidence>
<proteinExistence type="predicted"/>
<evidence type="ECO:0000313" key="9">
    <source>
        <dbReference type="EMBL" id="ALS38678.1"/>
    </source>
</evidence>
<feature type="transmembrane region" description="Helical" evidence="7">
    <location>
        <begin position="157"/>
        <end position="178"/>
    </location>
</feature>
<keyword evidence="3" id="KW-1003">Cell membrane</keyword>
<dbReference type="Pfam" id="PF03600">
    <property type="entry name" value="CitMHS"/>
    <property type="match status" value="1"/>
</dbReference>